<gene>
    <name evidence="2" type="ORF">B0I36DRAFT_352571</name>
</gene>
<organism evidence="2 3">
    <name type="scientific">Microdochium trichocladiopsis</name>
    <dbReference type="NCBI Taxonomy" id="1682393"/>
    <lineage>
        <taxon>Eukaryota</taxon>
        <taxon>Fungi</taxon>
        <taxon>Dikarya</taxon>
        <taxon>Ascomycota</taxon>
        <taxon>Pezizomycotina</taxon>
        <taxon>Sordariomycetes</taxon>
        <taxon>Xylariomycetidae</taxon>
        <taxon>Xylariales</taxon>
        <taxon>Microdochiaceae</taxon>
        <taxon>Microdochium</taxon>
    </lineage>
</organism>
<sequence length="225" mass="25238">MTVLAGHEFTRKCADEGAARGFRFSAFYYDAAELAGSWATGFIGYASVPTDCLEDYDMSIAVLEDPIGDKLGWLAVGTLIDDLDHRVDANVTRQVLTAAPPLRRGWYPGTGDRTIYGINIGGNAQQRWGNYPRQQAIKSRRGPHNFFSSWQSIEPLDEDKKARAAHDGLRRVPSQKQTPRRQKRREDAAELEAPESEEAVFKRDTDLRLKIMKLRRTSLGVGVKI</sequence>
<evidence type="ECO:0000313" key="2">
    <source>
        <dbReference type="EMBL" id="KAH7024323.1"/>
    </source>
</evidence>
<keyword evidence="3" id="KW-1185">Reference proteome</keyword>
<reference evidence="2" key="1">
    <citation type="journal article" date="2021" name="Nat. Commun.">
        <title>Genetic determinants of endophytism in the Arabidopsis root mycobiome.</title>
        <authorList>
            <person name="Mesny F."/>
            <person name="Miyauchi S."/>
            <person name="Thiergart T."/>
            <person name="Pickel B."/>
            <person name="Atanasova L."/>
            <person name="Karlsson M."/>
            <person name="Huettel B."/>
            <person name="Barry K.W."/>
            <person name="Haridas S."/>
            <person name="Chen C."/>
            <person name="Bauer D."/>
            <person name="Andreopoulos W."/>
            <person name="Pangilinan J."/>
            <person name="LaButti K."/>
            <person name="Riley R."/>
            <person name="Lipzen A."/>
            <person name="Clum A."/>
            <person name="Drula E."/>
            <person name="Henrissat B."/>
            <person name="Kohler A."/>
            <person name="Grigoriev I.V."/>
            <person name="Martin F.M."/>
            <person name="Hacquard S."/>
        </authorList>
    </citation>
    <scope>NUCLEOTIDE SEQUENCE</scope>
    <source>
        <strain evidence="2">MPI-CAGE-CH-0230</strain>
    </source>
</reference>
<evidence type="ECO:0000256" key="1">
    <source>
        <dbReference type="SAM" id="MobiDB-lite"/>
    </source>
</evidence>
<comment type="caution">
    <text evidence="2">The sequence shown here is derived from an EMBL/GenBank/DDBJ whole genome shotgun (WGS) entry which is preliminary data.</text>
</comment>
<protein>
    <submittedName>
        <fullName evidence="2">Uncharacterized protein</fullName>
    </submittedName>
</protein>
<name>A0A9P9BIK1_9PEZI</name>
<evidence type="ECO:0000313" key="3">
    <source>
        <dbReference type="Proteomes" id="UP000756346"/>
    </source>
</evidence>
<dbReference type="EMBL" id="JAGTJQ010000009">
    <property type="protein sequence ID" value="KAH7024323.1"/>
    <property type="molecule type" value="Genomic_DNA"/>
</dbReference>
<dbReference type="AlphaFoldDB" id="A0A9P9BIK1"/>
<dbReference type="RefSeq" id="XP_046007871.1">
    <property type="nucleotide sequence ID" value="XM_046157123.1"/>
</dbReference>
<dbReference type="GeneID" id="70186669"/>
<proteinExistence type="predicted"/>
<accession>A0A9P9BIK1</accession>
<feature type="region of interest" description="Disordered" evidence="1">
    <location>
        <begin position="162"/>
        <end position="197"/>
    </location>
</feature>
<dbReference type="Proteomes" id="UP000756346">
    <property type="component" value="Unassembled WGS sequence"/>
</dbReference>